<protein>
    <submittedName>
        <fullName evidence="2">Uncharacterized protein</fullName>
    </submittedName>
</protein>
<proteinExistence type="predicted"/>
<evidence type="ECO:0000313" key="1">
    <source>
        <dbReference type="Proteomes" id="UP000095287"/>
    </source>
</evidence>
<sequence length="114" mass="12930">MPVADCRLFKHAPRIVLKKVAQILERQSRTPLPVCRSFSLSSTFANPAAWNWFFRINSKMAWHTEEANDMRSSPSTLSCGRVEDGVLLRKSSRVKHRMARLAPIMMTMGSGPKN</sequence>
<keyword evidence="1" id="KW-1185">Reference proteome</keyword>
<name>A0A1I8AL95_9BILA</name>
<reference evidence="2" key="1">
    <citation type="submission" date="2016-11" db="UniProtKB">
        <authorList>
            <consortium name="WormBaseParasite"/>
        </authorList>
    </citation>
    <scope>IDENTIFICATION</scope>
</reference>
<dbReference type="AlphaFoldDB" id="A0A1I8AL95"/>
<organism evidence="1 2">
    <name type="scientific">Steinernema glaseri</name>
    <dbReference type="NCBI Taxonomy" id="37863"/>
    <lineage>
        <taxon>Eukaryota</taxon>
        <taxon>Metazoa</taxon>
        <taxon>Ecdysozoa</taxon>
        <taxon>Nematoda</taxon>
        <taxon>Chromadorea</taxon>
        <taxon>Rhabditida</taxon>
        <taxon>Tylenchina</taxon>
        <taxon>Panagrolaimomorpha</taxon>
        <taxon>Strongyloidoidea</taxon>
        <taxon>Steinernematidae</taxon>
        <taxon>Steinernema</taxon>
    </lineage>
</organism>
<dbReference type="WBParaSite" id="L893_g6613.t1">
    <property type="protein sequence ID" value="L893_g6613.t1"/>
    <property type="gene ID" value="L893_g6613"/>
</dbReference>
<accession>A0A1I8AL95</accession>
<dbReference type="Proteomes" id="UP000095287">
    <property type="component" value="Unplaced"/>
</dbReference>
<evidence type="ECO:0000313" key="2">
    <source>
        <dbReference type="WBParaSite" id="L893_g6613.t1"/>
    </source>
</evidence>